<dbReference type="EMBL" id="MLJW01000038">
    <property type="protein sequence ID" value="OIR07374.1"/>
    <property type="molecule type" value="Genomic_DNA"/>
</dbReference>
<protein>
    <recommendedName>
        <fullName evidence="2">methionyl-tRNA formyltransferase</fullName>
        <ecNumber evidence="2">2.1.2.9</ecNumber>
    </recommendedName>
</protein>
<evidence type="ECO:0000313" key="7">
    <source>
        <dbReference type="EMBL" id="OIR07374.1"/>
    </source>
</evidence>
<dbReference type="InterPro" id="IPR036477">
    <property type="entry name" value="Formyl_transf_N_sf"/>
</dbReference>
<dbReference type="InterPro" id="IPR041711">
    <property type="entry name" value="Met-tRNA-FMT_N"/>
</dbReference>
<organism evidence="7">
    <name type="scientific">mine drainage metagenome</name>
    <dbReference type="NCBI Taxonomy" id="410659"/>
    <lineage>
        <taxon>unclassified sequences</taxon>
        <taxon>metagenomes</taxon>
        <taxon>ecological metagenomes</taxon>
    </lineage>
</organism>
<keyword evidence="4" id="KW-0648">Protein biosynthesis</keyword>
<dbReference type="SUPFAM" id="SSF50486">
    <property type="entry name" value="FMT C-terminal domain-like"/>
    <property type="match status" value="1"/>
</dbReference>
<evidence type="ECO:0000256" key="2">
    <source>
        <dbReference type="ARBA" id="ARBA00012261"/>
    </source>
</evidence>
<dbReference type="InterPro" id="IPR005793">
    <property type="entry name" value="Formyl_trans_C"/>
</dbReference>
<sequence>MKIVFLGSDGIALPMLEWIAGPGRAIGEIVAVYTQPDRPIGRGQKVQPNAIKTWAQARALPVFQPEKLTEETRQAYANLGADLGLVMAYGHILKDAFIATPKLGTVNLHASLLPALRGASPIQTAVATGCTETAVSLMRIVRELDAGPVADLERVPIGPRDTALEVEQRLAAACVPLIQRTLPRIADGTLEFVAQDGGRATFCRRLTREDGVVDFAAPARTLAARINGLYPWPSCSVAILGQPVKLGLAEASAEAVPSGAAAGTVLGQDSEALRVATGDGVLRLLRLQRPGARMMPAPDFLRGYPVPAGTVLASTPMPALVR</sequence>
<dbReference type="Pfam" id="PF02911">
    <property type="entry name" value="Formyl_trans_C"/>
    <property type="match status" value="1"/>
</dbReference>
<reference evidence="7" key="1">
    <citation type="submission" date="2016-10" db="EMBL/GenBank/DDBJ databases">
        <title>Sequence of Gallionella enrichment culture.</title>
        <authorList>
            <person name="Poehlein A."/>
            <person name="Muehling M."/>
            <person name="Daniel R."/>
        </authorList>
    </citation>
    <scope>NUCLEOTIDE SEQUENCE</scope>
</reference>
<name>A0A1J5T5G7_9ZZZZ</name>
<gene>
    <name evidence="7" type="primary">fmt_4</name>
    <name evidence="7" type="ORF">GALL_106300</name>
</gene>
<feature type="domain" description="Formyl transferase C-terminal" evidence="6">
    <location>
        <begin position="205"/>
        <end position="304"/>
    </location>
</feature>
<accession>A0A1J5T5G7</accession>
<dbReference type="SUPFAM" id="SSF53328">
    <property type="entry name" value="Formyltransferase"/>
    <property type="match status" value="1"/>
</dbReference>
<dbReference type="HAMAP" id="MF_00182">
    <property type="entry name" value="Formyl_trans"/>
    <property type="match status" value="1"/>
</dbReference>
<dbReference type="NCBIfam" id="TIGR00460">
    <property type="entry name" value="fmt"/>
    <property type="match status" value="1"/>
</dbReference>
<dbReference type="Gene3D" id="3.40.50.170">
    <property type="entry name" value="Formyl transferase, N-terminal domain"/>
    <property type="match status" value="1"/>
</dbReference>
<dbReference type="CDD" id="cd08646">
    <property type="entry name" value="FMT_core_Met-tRNA-FMT_N"/>
    <property type="match status" value="1"/>
</dbReference>
<feature type="domain" description="Formyl transferase N-terminal" evidence="5">
    <location>
        <begin position="24"/>
        <end position="173"/>
    </location>
</feature>
<dbReference type="PANTHER" id="PTHR11138">
    <property type="entry name" value="METHIONYL-TRNA FORMYLTRANSFERASE"/>
    <property type="match status" value="1"/>
</dbReference>
<dbReference type="InterPro" id="IPR005794">
    <property type="entry name" value="Fmt"/>
</dbReference>
<dbReference type="InterPro" id="IPR002376">
    <property type="entry name" value="Formyl_transf_N"/>
</dbReference>
<dbReference type="InterPro" id="IPR037022">
    <property type="entry name" value="Formyl_trans_C_sf"/>
</dbReference>
<dbReference type="Pfam" id="PF00551">
    <property type="entry name" value="Formyl_trans_N"/>
    <property type="match status" value="1"/>
</dbReference>
<dbReference type="InterPro" id="IPR044135">
    <property type="entry name" value="Met-tRNA-FMT_C"/>
</dbReference>
<proteinExistence type="inferred from homology"/>
<comment type="similarity">
    <text evidence="1">Belongs to the Fmt family.</text>
</comment>
<keyword evidence="3 7" id="KW-0808">Transferase</keyword>
<evidence type="ECO:0000256" key="3">
    <source>
        <dbReference type="ARBA" id="ARBA00022679"/>
    </source>
</evidence>
<dbReference type="Gene3D" id="3.10.25.10">
    <property type="entry name" value="Formyl transferase, C-terminal domain"/>
    <property type="match status" value="1"/>
</dbReference>
<evidence type="ECO:0000256" key="1">
    <source>
        <dbReference type="ARBA" id="ARBA00010699"/>
    </source>
</evidence>
<dbReference type="EC" id="2.1.2.9" evidence="2"/>
<dbReference type="InterPro" id="IPR011034">
    <property type="entry name" value="Formyl_transferase-like_C_sf"/>
</dbReference>
<dbReference type="GO" id="GO:0005829">
    <property type="term" value="C:cytosol"/>
    <property type="evidence" value="ECO:0007669"/>
    <property type="project" value="TreeGrafter"/>
</dbReference>
<evidence type="ECO:0000256" key="4">
    <source>
        <dbReference type="ARBA" id="ARBA00022917"/>
    </source>
</evidence>
<dbReference type="PANTHER" id="PTHR11138:SF5">
    <property type="entry name" value="METHIONYL-TRNA FORMYLTRANSFERASE, MITOCHONDRIAL"/>
    <property type="match status" value="1"/>
</dbReference>
<evidence type="ECO:0000259" key="6">
    <source>
        <dbReference type="Pfam" id="PF02911"/>
    </source>
</evidence>
<evidence type="ECO:0000259" key="5">
    <source>
        <dbReference type="Pfam" id="PF00551"/>
    </source>
</evidence>
<dbReference type="CDD" id="cd08704">
    <property type="entry name" value="Met_tRNA_FMT_C"/>
    <property type="match status" value="1"/>
</dbReference>
<dbReference type="AlphaFoldDB" id="A0A1J5T5G7"/>
<dbReference type="GO" id="GO:0004479">
    <property type="term" value="F:methionyl-tRNA formyltransferase activity"/>
    <property type="evidence" value="ECO:0007669"/>
    <property type="project" value="UniProtKB-EC"/>
</dbReference>
<comment type="caution">
    <text evidence="7">The sequence shown here is derived from an EMBL/GenBank/DDBJ whole genome shotgun (WGS) entry which is preliminary data.</text>
</comment>